<evidence type="ECO:0000313" key="1">
    <source>
        <dbReference type="EMBL" id="KAK8870590.1"/>
    </source>
</evidence>
<organism evidence="1 2">
    <name type="scientific">Tritrichomonas musculus</name>
    <dbReference type="NCBI Taxonomy" id="1915356"/>
    <lineage>
        <taxon>Eukaryota</taxon>
        <taxon>Metamonada</taxon>
        <taxon>Parabasalia</taxon>
        <taxon>Tritrichomonadida</taxon>
        <taxon>Tritrichomonadidae</taxon>
        <taxon>Tritrichomonas</taxon>
    </lineage>
</organism>
<reference evidence="1 2" key="1">
    <citation type="submission" date="2024-04" db="EMBL/GenBank/DDBJ databases">
        <title>Tritrichomonas musculus Genome.</title>
        <authorList>
            <person name="Alves-Ferreira E."/>
            <person name="Grigg M."/>
            <person name="Lorenzi H."/>
            <person name="Galac M."/>
        </authorList>
    </citation>
    <scope>NUCLEOTIDE SEQUENCE [LARGE SCALE GENOMIC DNA]</scope>
    <source>
        <strain evidence="1 2">EAF2021</strain>
    </source>
</reference>
<protein>
    <recommendedName>
        <fullName evidence="3">UBC core domain-containing protein</fullName>
    </recommendedName>
</protein>
<evidence type="ECO:0008006" key="3">
    <source>
        <dbReference type="Google" id="ProtNLM"/>
    </source>
</evidence>
<keyword evidence="2" id="KW-1185">Reference proteome</keyword>
<sequence length="187" mass="21868">MKSLEQQISEAKNSYPTLKTRSQNSYSIIFPDSPKNLFEIFIKPEFPNEAPLVHMNGEKIQISITTFWYPNFAFIQLLQHLHLYSIASNNGNFAFSPATKNLPSPSIYENKHKPSNSSMKYYGRLISFPKENNGEVIIEEEEEEPEDINFDEETYQRQLNALNQKLKKRQIHIPEYISEHQSLKKKL</sequence>
<comment type="caution">
    <text evidence="1">The sequence shown here is derived from an EMBL/GenBank/DDBJ whole genome shotgun (WGS) entry which is preliminary data.</text>
</comment>
<accession>A0ABR2IYA2</accession>
<evidence type="ECO:0000313" key="2">
    <source>
        <dbReference type="Proteomes" id="UP001470230"/>
    </source>
</evidence>
<proteinExistence type="predicted"/>
<dbReference type="EMBL" id="JAPFFF010000014">
    <property type="protein sequence ID" value="KAK8870590.1"/>
    <property type="molecule type" value="Genomic_DNA"/>
</dbReference>
<gene>
    <name evidence="1" type="ORF">M9Y10_008476</name>
</gene>
<dbReference type="Proteomes" id="UP001470230">
    <property type="component" value="Unassembled WGS sequence"/>
</dbReference>
<name>A0ABR2IYA2_9EUKA</name>